<evidence type="ECO:0000259" key="6">
    <source>
        <dbReference type="PROSITE" id="PS50075"/>
    </source>
</evidence>
<feature type="region of interest" description="Disordered" evidence="5">
    <location>
        <begin position="975"/>
        <end position="998"/>
    </location>
</feature>
<dbReference type="EMBL" id="CP017839">
    <property type="protein sequence ID" value="APA99051.1"/>
    <property type="molecule type" value="Genomic_DNA"/>
</dbReference>
<evidence type="ECO:0000256" key="1">
    <source>
        <dbReference type="ARBA" id="ARBA00001957"/>
    </source>
</evidence>
<dbReference type="Pfam" id="PF00501">
    <property type="entry name" value="AMP-binding"/>
    <property type="match status" value="4"/>
</dbReference>
<evidence type="ECO:0000256" key="5">
    <source>
        <dbReference type="SAM" id="MobiDB-lite"/>
    </source>
</evidence>
<keyword evidence="4" id="KW-0597">Phosphoprotein</keyword>
<dbReference type="Proteomes" id="UP000180166">
    <property type="component" value="Chromosome"/>
</dbReference>
<sequence length="4588" mass="493584">MSSLATDRVDQCSSGEFSAQPFALSPAQSALWYAQRIRPDIPLTIAQFVEIHGDLDVGRLLYAIERFGAESEVGHVRLLEIDGVPHQVVDPSWRPGWARIDLREEPDPRAAARAWMNEHASSPIDIERDPLTMNVVLRVGDSDWIWYTRGHHIVIDGYGAMNATTRAAEIYTALENQTEPVVSRAAPLAAIYGDENRYRDTSRFVTDSDYWREQLTGVGEPITLSGNGSLPVVSDGGRRTATAVIGRDVETAIEAAATAFGTNSSALFVAALAGYVRAVTGTQDVVLSLPVSARTTVALRRSGGVVSNVVPIRVQFSATDTVADTVRAIELQITGALRHQRYRSDDIRRDCGYSRDARGFFGPMVNLMLFHSELKFGSLMGSINVLSTGPVEDLSINLYNGLGNRIHIDFEANPRLYGDAELSMHHGRFLDYLSRFVGAAPQTVIADMPVLTDLERERVLHEWNSTQVARQEGTLAGLFADRAAMSAGRIALDYEGETLTYAAFDERANRLARELVSRGVGPDTLIGLAVRRSLDLLIGMYAIVKAGAAYLPIDPDHPADRIEAILEQARPLCVLTTVRDRLELPRTAPRFDIDTADLSRHSGRPVTDADRRAPLRADHLAYVIFTSGSTGKPKGVGVTHAAIVNRLRWMQHAYPLDGSDVVLQKTPATFDVSVWEFFWPLQIGARLVIAAPDGHRDPGYLARVIAEQGVTTAHFVPSMLSVFLTDTDVAGCTGLTRVFCSGEALPAATVAEFHAALGAGPEAPQLHNLYGPTEAAVDVTSWHCVPGTTEVPIGAPIWNTRTYVLDARLQPVAPGVVGELYLAGVQLARGYLGRAALTADRFVANPFTPGTRMYRTGDLVRWRGSGRSGVLEYLGRSDFQVKVRGLRIELGEIEAALLAEERVARAVCVARRGRGGDELIAYVVGAPGAESFGPAQPLDTAELTAALRRTLPSYMVPSFLMVLDELPLSANGKVDRKALPEPDAGARRPARPAAAPSNAVERQLTGIFAEVLGTDEFDVEDSFFDLGGNSLTAARAVARVNAALGAALTIRDLFETSTVTALATRLSDSRPEHASPKLVAGPRPQHIPLSLAQQRLWILNRFAEHAAAYNMPLAVKLTGPLDIPALRAGLVDVLERHESLRTTFPDTPDGPCQLVHPAAEIPLTLDPIDATHADVHALASEFAGYSFDLRSQAPVRVALYATGPDAYVFLMVLHHISGDGWSIAPLIRDIMTAVAARAGGHAPAWTPMPVQYADFALWQRELLGDEADPASALARQLAYWRAALADLPDQLDLPLDRPRPRQRSTDGGTVAFTIPSDTRRALAAVAAERGVSTFMVLHAALATVLARLCNTTDIAIGTPIAGRSDPALDDLVGMFVNTLVLRTRVDPAAGFDRMLTEVRDTDLNAFANADVPFERLVEVVNPERSAARHPLFQVMLSYDGSPELRVDLPGVDTEVLPMADDVAKFDLQLTVHEPAGGPADGAPLTAEFGYAADVFDRATVEAIARRFGVVLAAAVADPSLPVGDLPLLDARETAKLVPIMGSPAEPAISLARLLTDTAERVPDAVAVRYLGADTTYRELDERSNRLARVLIEHGAGPEVVVAIALPRGHDSILAVWSVAKTGAAYVPIDPDYPSDRIAHMLADSGAMLGITDAERRAELPDWPGSRGRHRKSYVDWLLLGSDQLAEECAQFPDTAVTDADRHHPLRTGGPAYLIYTSGSTGRPKAVVVTNAGLSSLAHEQMHLFKVTDSARTLHFSSPSFDASVLELLLGFAAGATIVVVPAGIFGGIELARILREEKVTHAFVTPAALGTVPADDLPDLEAVIVGGEACPEELVTVWTAPESRPGLPARRMHNMYGPSEATVAATATGPMVAGQPVPIGGPVRGMRLFVLDGRLHPVPPGVAGELYLSGPGLARGYLGRHDLTAQRFPANPHGRRGERMYRTGDLVVADGTGQLRFLGRADDQIKIRGFRIELREIDHVLAAHPGVTFALTVVHHDERGIPRLVAYLTADTELEPAAVLEAARGRLPGYMVPSALSILDAMPVTPSGKLDRKALPAPEFVAAAPTRAPETELEQQVALVFGAVLGATVPGADDNFFEIGGNSLLATRLTASLHTEFGVELPVRAIFEAPTVAGLAARLAEAPRTQRIALAVHSPRPERVPLSLPQQRLWFLNRYSPESSAYNIAFVLRIDGDPDIDALRAALADVVERHEVLRTVFPEDEHGAYQVVLDTARCLPVLQPVETDDVGARTALRSLARRGFDLTREIPLRMTLLRTGNRRHLLGIALHHIAADGWSLAPLTRDLAIAYTARHGDAAPTWAPLPVQYADFSLWQRDLLGADTDADSAAAAQLAYWRHALADLPEELPLPYDRTRPAEPTGRAGTVRFEVPEALQRKLADVARAHGVSLFMVLRSTLAVLLRAVTGGRDVVIGTPVAGRTDTRLDDLVGMFVNTLILRSDVDPDRSFAELLQADRDTELAAMAHAEVPYERVVEELQTADGEERQRRYGARPLLQVALTVQDTPVPALRLPGLSLHAEELDIALAKFDLELRVLPGPDNGDDRVFEFVYAAELFDQTTVDTLAERMLRVFAAVAADPRVRVRDIDARTELEREMFTPAWGPAPEPQCSLAAYFAATAHLNADRVFLRFDDTELTYLESDVYSNRLARALIHRGLGPGDRVALGLTRSVESVLAVLAVAKCGAAFVPVDPNYPADRVRHMLVDSGCRVGISMTEHSADLHTAAGDHPVDWLLLDNAELLDELEVLDDGPLTDAERATTLWTADLAYVIYTSGSTGKPKGVAVTHGGLSNFADEIRERMRVDRDSRTMHFSSPSFDAAIFDLLLAVGAGATMIIVPPDVYGGDELAALMDREEVSHTFMTPAALATIDRERWALPHLRSVMVGGEACGPELVARWAPGRMMFNGYGPTETTVVVTIAGPLAVGAPITIGTLVRGARALVLDERLRPVPVGVPGELYIGGQGCARGYFERLDLTASRFVADPYGPEGSRLYRTGDVVRWTTGGEIAYLGRSDHQVKVRGFRIELGEIDGVLTAHRAIRFAHTEVREIAGARRIVSYVLPLDPAAAPDLEELRAHCATELPAHMVPSAITLLDRIPLTPVGKLDRDALPQPQAVVAVVSRDPETDTERLVAEVMGELVGAEALGADDSFFEVGGNSLLATQLVARLATATGVRLEVRTVFAAPTVAGLAAALDAGSASADLRPEPRKRTRPARIPLSAAQRRLWFLEQFNASGDHGEALGAYNVPVALRLHGELDIPALRAALHEVQRRHETLRTVFPEIDGEPCQQILEPGEAAVTLPLRTVPESAVPEEIRRVTASGFDLATCVPLRAALLRITGSKTEHVLVLVVHHIAMDGWSLQPLAADVAAAYRAHSGKAGRDGGAAGRDGKASGRDGKAPGRDGKAQSPEWPELPIQYADYTLWQQDVLGREDDPESVISRQLDYWRRALDGIPELLAVPADRPRPPVPSYRGGTVECTLDPFTHRELQNLAAEHGVTMFMVLHAALVALLHRLTSGDDITVGTPIAGRGHPALDRMVGMFVGTLVLRTHLDGGAAFADLLRAVRDTDLEAFAHADVPFERLVEVLNPVRSQAHHPMFQVMLSVQNQPVRVLELPGMRIEADDADPGIAKFDLQFTLTESWTGKREPDGITVSVNYAADLFDEATAARLAQRFVRLLGAAAANPATAVGDLELLDSGEWSALAPVRGTEPGLPITFPEVFEAAANLNRSAIAVRSAGTQISYDALDRWTNRLARVLIGYGVGPETLVAMGIPRSAESVAVMLAIAKAGAAFVPVDPNYPEQRISHMLLDSGAAVGITLSSYRERMPDGANWTVLDAPSFRRRVLATSDAPISDTERTTSLRMDNPAYVIYTSGSTGIPKGVVVTHGGLSNFAAETAHRFDVGPGCRVLHFATPSFDAAMLDLLLALGGAATLVITPPGVVGGQELGQVFIEEGITHAFITTSALGTVDPTGVTALRHVLVGGEALPPDLVTRWAPGRKLYNVYGPTETTIVTVISQPMTPGGQITIGGPIRGVGATVLDARLQPAPGGVTGELHLAGAALARGYLRRPGMTAQRFVANPFGKPGERMYRTGDLVRWLERGGRARDLEYVGRTDHQVKIRGFRIELGEIDAALAKHPAVEFATTIGHRTPAGSTALVSYVKPRNGSAPTTAELTAHVADLVPNYMVPQSIMLLDRVPLSPVGKLDRKALPEPVFAAREGYRAPETPIEEALCAAFAEVLGIEQVGADDGFFELGGNSLLATKVVAQLRAAGVDLPVQAMFGDSTPAAIAARLAAADGDAGAALAAALGAVLPLRPVTADSSVPPLFCVHPAIGLSWCFAGLLSHLPHERPVYGLQAPHVAGEESHRTIAEAAKYYVAHMKSVQPHGPYHVLGWSLGGLLAHEVAVQLQQGGDEVALLALMDSYQLSDRWLEAAVPSVSAIIAEFGSDLLGGDADIDPRMTLHEAAELLRSRSGPFAALTVEHLERLYTGYENGAQQAHGFQPHVFDGDLLFFTAADDEINRADPDRCAAAWEPYVTGVVHDQLVRCTHAGMTTPESLAVIGPVLRDRLAAIDARREGTA</sequence>
<evidence type="ECO:0000313" key="8">
    <source>
        <dbReference type="Proteomes" id="UP000180166"/>
    </source>
</evidence>
<dbReference type="NCBIfam" id="TIGR01733">
    <property type="entry name" value="AA-adenyl-dom"/>
    <property type="match status" value="4"/>
</dbReference>
<dbReference type="InterPro" id="IPR000873">
    <property type="entry name" value="AMP-dep_synth/lig_dom"/>
</dbReference>
<dbReference type="GO" id="GO:0072330">
    <property type="term" value="P:monocarboxylic acid biosynthetic process"/>
    <property type="evidence" value="ECO:0007669"/>
    <property type="project" value="UniProtKB-ARBA"/>
</dbReference>
<feature type="domain" description="Carrier" evidence="6">
    <location>
        <begin position="3133"/>
        <end position="3209"/>
    </location>
</feature>
<dbReference type="SMART" id="SM00823">
    <property type="entry name" value="PKS_PP"/>
    <property type="match status" value="4"/>
</dbReference>
<gene>
    <name evidence="7" type="ORF">NS506_05005</name>
</gene>
<dbReference type="PANTHER" id="PTHR45527:SF1">
    <property type="entry name" value="FATTY ACID SYNTHASE"/>
    <property type="match status" value="1"/>
</dbReference>
<dbReference type="InterPro" id="IPR036736">
    <property type="entry name" value="ACP-like_sf"/>
</dbReference>
<dbReference type="SUPFAM" id="SSF47336">
    <property type="entry name" value="ACP-like"/>
    <property type="match status" value="4"/>
</dbReference>
<dbReference type="InterPro" id="IPR001242">
    <property type="entry name" value="Condensation_dom"/>
</dbReference>
<comment type="cofactor">
    <cofactor evidence="1">
        <name>pantetheine 4'-phosphate</name>
        <dbReference type="ChEBI" id="CHEBI:47942"/>
    </cofactor>
</comment>
<dbReference type="InterPro" id="IPR020806">
    <property type="entry name" value="PKS_PP-bd"/>
</dbReference>
<dbReference type="SUPFAM" id="SSF53474">
    <property type="entry name" value="alpha/beta-Hydrolases"/>
    <property type="match status" value="1"/>
</dbReference>
<dbReference type="PROSITE" id="PS00455">
    <property type="entry name" value="AMP_BINDING"/>
    <property type="match status" value="4"/>
</dbReference>
<dbReference type="InterPro" id="IPR023213">
    <property type="entry name" value="CAT-like_dom_sf"/>
</dbReference>
<dbReference type="FunFam" id="3.40.50.980:FF:000001">
    <property type="entry name" value="Non-ribosomal peptide synthetase"/>
    <property type="match status" value="2"/>
</dbReference>
<keyword evidence="7" id="KW-0548">Nucleotidyltransferase</keyword>
<dbReference type="InterPro" id="IPR009081">
    <property type="entry name" value="PP-bd_ACP"/>
</dbReference>
<dbReference type="NCBIfam" id="NF003417">
    <property type="entry name" value="PRK04813.1"/>
    <property type="match status" value="4"/>
</dbReference>
<evidence type="ECO:0000256" key="4">
    <source>
        <dbReference type="ARBA" id="ARBA00022553"/>
    </source>
</evidence>
<comment type="similarity">
    <text evidence="2">Belongs to the ATP-dependent AMP-binding enzyme family.</text>
</comment>
<dbReference type="FunFam" id="3.40.50.12780:FF:000012">
    <property type="entry name" value="Non-ribosomal peptide synthetase"/>
    <property type="match status" value="1"/>
</dbReference>
<evidence type="ECO:0000256" key="2">
    <source>
        <dbReference type="ARBA" id="ARBA00006432"/>
    </source>
</evidence>
<dbReference type="SUPFAM" id="SSF56801">
    <property type="entry name" value="Acetyl-CoA synthetase-like"/>
    <property type="match status" value="4"/>
</dbReference>
<dbReference type="Pfam" id="PF13193">
    <property type="entry name" value="AMP-binding_C"/>
    <property type="match status" value="3"/>
</dbReference>
<dbReference type="KEGG" id="nsr:NS506_05005"/>
<dbReference type="PROSITE" id="PS00012">
    <property type="entry name" value="PHOSPHOPANTETHEINE"/>
    <property type="match status" value="4"/>
</dbReference>
<protein>
    <submittedName>
        <fullName evidence="7">Dimodular nonribosomal peptide synthase</fullName>
        <ecNumber evidence="7">2.7.7.-</ecNumber>
    </submittedName>
</protein>
<feature type="domain" description="Carrier" evidence="6">
    <location>
        <begin position="995"/>
        <end position="1070"/>
    </location>
</feature>
<feature type="compositionally biased region" description="Basic and acidic residues" evidence="5">
    <location>
        <begin position="3398"/>
        <end position="3415"/>
    </location>
</feature>
<reference evidence="7 8" key="1">
    <citation type="submission" date="2016-10" db="EMBL/GenBank/DDBJ databases">
        <title>Genome sequence of Nocardia seriolae strain EM150506, isolated from Anguila japonica.</title>
        <authorList>
            <person name="Han H.-J."/>
        </authorList>
    </citation>
    <scope>NUCLEOTIDE SEQUENCE [LARGE SCALE GENOMIC DNA]</scope>
    <source>
        <strain evidence="7 8">EM150506</strain>
    </source>
</reference>
<proteinExistence type="inferred from homology"/>
<dbReference type="Pfam" id="PF00975">
    <property type="entry name" value="Thioesterase"/>
    <property type="match status" value="1"/>
</dbReference>
<dbReference type="InterPro" id="IPR029058">
    <property type="entry name" value="AB_hydrolase_fold"/>
</dbReference>
<accession>A0ABC8AYK6</accession>
<dbReference type="PROSITE" id="PS50075">
    <property type="entry name" value="CARRIER"/>
    <property type="match status" value="4"/>
</dbReference>
<dbReference type="PANTHER" id="PTHR45527">
    <property type="entry name" value="NONRIBOSOMAL PEPTIDE SYNTHETASE"/>
    <property type="match status" value="1"/>
</dbReference>
<name>A0ABC8AYK6_9NOCA</name>
<dbReference type="Pfam" id="PF00668">
    <property type="entry name" value="Condensation"/>
    <property type="match status" value="5"/>
</dbReference>
<dbReference type="GO" id="GO:0008610">
    <property type="term" value="P:lipid biosynthetic process"/>
    <property type="evidence" value="ECO:0007669"/>
    <property type="project" value="UniProtKB-ARBA"/>
</dbReference>
<dbReference type="Gene3D" id="3.30.559.10">
    <property type="entry name" value="Chloramphenicol acetyltransferase-like domain"/>
    <property type="match status" value="4"/>
</dbReference>
<evidence type="ECO:0000256" key="3">
    <source>
        <dbReference type="ARBA" id="ARBA00022450"/>
    </source>
</evidence>
<dbReference type="Gene3D" id="3.40.50.980">
    <property type="match status" value="4"/>
</dbReference>
<dbReference type="InterPro" id="IPR020845">
    <property type="entry name" value="AMP-binding_CS"/>
</dbReference>
<dbReference type="GO" id="GO:0044550">
    <property type="term" value="P:secondary metabolite biosynthetic process"/>
    <property type="evidence" value="ECO:0007669"/>
    <property type="project" value="UniProtKB-ARBA"/>
</dbReference>
<dbReference type="InterPro" id="IPR025110">
    <property type="entry name" value="AMP-bd_C"/>
</dbReference>
<dbReference type="Gene3D" id="3.40.50.12780">
    <property type="entry name" value="N-terminal domain of ligase-like"/>
    <property type="match status" value="2"/>
</dbReference>
<dbReference type="Gene3D" id="1.10.1200.10">
    <property type="entry name" value="ACP-like"/>
    <property type="match status" value="3"/>
</dbReference>
<dbReference type="FunFam" id="1.10.1200.10:FF:000005">
    <property type="entry name" value="Nonribosomal peptide synthetase 1"/>
    <property type="match status" value="1"/>
</dbReference>
<dbReference type="GO" id="GO:0043041">
    <property type="term" value="P:amino acid activation for nonribosomal peptide biosynthetic process"/>
    <property type="evidence" value="ECO:0007669"/>
    <property type="project" value="UniProtKB-ARBA"/>
</dbReference>
<evidence type="ECO:0000313" key="7">
    <source>
        <dbReference type="EMBL" id="APA99051.1"/>
    </source>
</evidence>
<dbReference type="Gene3D" id="3.40.50.1820">
    <property type="entry name" value="alpha/beta hydrolase"/>
    <property type="match status" value="1"/>
</dbReference>
<dbReference type="FunFam" id="1.10.1200.10:FF:000016">
    <property type="entry name" value="Non-ribosomal peptide synthase"/>
    <property type="match status" value="1"/>
</dbReference>
<feature type="domain" description="Carrier" evidence="6">
    <location>
        <begin position="2068"/>
        <end position="2143"/>
    </location>
</feature>
<feature type="region of interest" description="Disordered" evidence="5">
    <location>
        <begin position="3387"/>
        <end position="3420"/>
    </location>
</feature>
<feature type="domain" description="Carrier" evidence="6">
    <location>
        <begin position="4231"/>
        <end position="4305"/>
    </location>
</feature>
<dbReference type="CDD" id="cd19540">
    <property type="entry name" value="LCL_NRPS-like"/>
    <property type="match status" value="3"/>
</dbReference>
<dbReference type="InterPro" id="IPR006162">
    <property type="entry name" value="Ppantetheine_attach_site"/>
</dbReference>
<keyword evidence="3" id="KW-0596">Phosphopantetheine</keyword>
<dbReference type="FunFam" id="2.30.38.10:FF:000001">
    <property type="entry name" value="Non-ribosomal peptide synthetase PvdI"/>
    <property type="match status" value="1"/>
</dbReference>
<dbReference type="RefSeq" id="WP_083414948.1">
    <property type="nucleotide sequence ID" value="NZ_CP017839.1"/>
</dbReference>
<dbReference type="SUPFAM" id="SSF52777">
    <property type="entry name" value="CoA-dependent acyltransferases"/>
    <property type="match status" value="8"/>
</dbReference>
<keyword evidence="7" id="KW-0808">Transferase</keyword>
<dbReference type="EC" id="2.7.7.-" evidence="7"/>
<dbReference type="Pfam" id="PF00550">
    <property type="entry name" value="PP-binding"/>
    <property type="match status" value="4"/>
</dbReference>
<dbReference type="Gene3D" id="3.30.300.30">
    <property type="match status" value="4"/>
</dbReference>
<feature type="compositionally biased region" description="Basic and acidic residues" evidence="5">
    <location>
        <begin position="975"/>
        <end position="986"/>
    </location>
</feature>
<dbReference type="InterPro" id="IPR001031">
    <property type="entry name" value="Thioesterase"/>
</dbReference>
<dbReference type="InterPro" id="IPR042099">
    <property type="entry name" value="ANL_N_sf"/>
</dbReference>
<dbReference type="InterPro" id="IPR045851">
    <property type="entry name" value="AMP-bd_C_sf"/>
</dbReference>
<dbReference type="FunFam" id="3.30.300.30:FF:000010">
    <property type="entry name" value="Enterobactin synthetase component F"/>
    <property type="match status" value="1"/>
</dbReference>
<organism evidence="7 8">
    <name type="scientific">Nocardia seriolae</name>
    <dbReference type="NCBI Taxonomy" id="37332"/>
    <lineage>
        <taxon>Bacteria</taxon>
        <taxon>Bacillati</taxon>
        <taxon>Actinomycetota</taxon>
        <taxon>Actinomycetes</taxon>
        <taxon>Mycobacteriales</taxon>
        <taxon>Nocardiaceae</taxon>
        <taxon>Nocardia</taxon>
    </lineage>
</organism>
<dbReference type="CDD" id="cd17646">
    <property type="entry name" value="A_NRPS_AB3403-like"/>
    <property type="match status" value="1"/>
</dbReference>
<dbReference type="FunFam" id="3.40.50.980:FF:000002">
    <property type="entry name" value="Enterobactin synthetase component F"/>
    <property type="match status" value="1"/>
</dbReference>
<dbReference type="InterPro" id="IPR010071">
    <property type="entry name" value="AA_adenyl_dom"/>
</dbReference>
<dbReference type="GO" id="GO:0016779">
    <property type="term" value="F:nucleotidyltransferase activity"/>
    <property type="evidence" value="ECO:0007669"/>
    <property type="project" value="UniProtKB-KW"/>
</dbReference>
<dbReference type="Gene3D" id="2.30.38.10">
    <property type="entry name" value="Luciferase, Domain 3"/>
    <property type="match status" value="2"/>
</dbReference>
<dbReference type="Gene3D" id="3.30.559.30">
    <property type="entry name" value="Nonribosomal peptide synthetase, condensation domain"/>
    <property type="match status" value="4"/>
</dbReference>